<evidence type="ECO:0000313" key="2">
    <source>
        <dbReference type="EMBL" id="GIG53032.1"/>
    </source>
</evidence>
<keyword evidence="1" id="KW-1133">Transmembrane helix</keyword>
<feature type="transmembrane region" description="Helical" evidence="1">
    <location>
        <begin position="161"/>
        <end position="177"/>
    </location>
</feature>
<keyword evidence="3" id="KW-1185">Reference proteome</keyword>
<keyword evidence="1" id="KW-0812">Transmembrane</keyword>
<protein>
    <submittedName>
        <fullName evidence="2">Uncharacterized protein</fullName>
    </submittedName>
</protein>
<feature type="transmembrane region" description="Helical" evidence="1">
    <location>
        <begin position="97"/>
        <end position="116"/>
    </location>
</feature>
<dbReference type="AlphaFoldDB" id="A0A919PZ14"/>
<comment type="caution">
    <text evidence="2">The sequence shown here is derived from an EMBL/GenBank/DDBJ whole genome shotgun (WGS) entry which is preliminary data.</text>
</comment>
<gene>
    <name evidence="2" type="ORF">Dsi01nite_110730</name>
</gene>
<organism evidence="2 3">
    <name type="scientific">Dactylosporangium siamense</name>
    <dbReference type="NCBI Taxonomy" id="685454"/>
    <lineage>
        <taxon>Bacteria</taxon>
        <taxon>Bacillati</taxon>
        <taxon>Actinomycetota</taxon>
        <taxon>Actinomycetes</taxon>
        <taxon>Micromonosporales</taxon>
        <taxon>Micromonosporaceae</taxon>
        <taxon>Dactylosporangium</taxon>
    </lineage>
</organism>
<keyword evidence="1" id="KW-0472">Membrane</keyword>
<feature type="transmembrane region" description="Helical" evidence="1">
    <location>
        <begin position="269"/>
        <end position="287"/>
    </location>
</feature>
<name>A0A919PZ14_9ACTN</name>
<reference evidence="2" key="1">
    <citation type="submission" date="2021-01" db="EMBL/GenBank/DDBJ databases">
        <title>Whole genome shotgun sequence of Dactylosporangium siamense NBRC 106093.</title>
        <authorList>
            <person name="Komaki H."/>
            <person name="Tamura T."/>
        </authorList>
    </citation>
    <scope>NUCLEOTIDE SEQUENCE</scope>
    <source>
        <strain evidence="2">NBRC 106093</strain>
    </source>
</reference>
<dbReference type="Proteomes" id="UP000660611">
    <property type="component" value="Unassembled WGS sequence"/>
</dbReference>
<dbReference type="RefSeq" id="WP_203854632.1">
    <property type="nucleotide sequence ID" value="NZ_BAAAVW010000047.1"/>
</dbReference>
<proteinExistence type="predicted"/>
<feature type="transmembrane region" description="Helical" evidence="1">
    <location>
        <begin position="213"/>
        <end position="233"/>
    </location>
</feature>
<accession>A0A919PZ14</accession>
<evidence type="ECO:0000313" key="3">
    <source>
        <dbReference type="Proteomes" id="UP000660611"/>
    </source>
</evidence>
<evidence type="ECO:0000256" key="1">
    <source>
        <dbReference type="SAM" id="Phobius"/>
    </source>
</evidence>
<feature type="transmembrane region" description="Helical" evidence="1">
    <location>
        <begin position="69"/>
        <end position="91"/>
    </location>
</feature>
<sequence length="299" mass="32915">MSEVLARRYGRLVRMYPRAYRTTHGDEIVDTLMAVARPGQRRPDVRETVALAVEATKLRAAGIVSGGPVWWLDGLHMATFLLALGALATAVGQTWFQGHYVVWPVLLAAVVVALLIGRPWLALPFALVAVFAVSRLHLRKVWPSLDELPPFSPQPATRAELAPWLTLLVGVIALGVLSRRGKLRRRSWWWLAVPVAAFAARQASIAWPASPGWVAAVAIGQIALLSLALGWTVITRDARWAPAAVVFFAPDAVWLRYNRWTDPSPLGLTYWGIVGVLTLAIVVAAAWPRRRRRPAQTTS</sequence>
<dbReference type="EMBL" id="BONQ01000207">
    <property type="protein sequence ID" value="GIG53032.1"/>
    <property type="molecule type" value="Genomic_DNA"/>
</dbReference>